<sequence>MLGEIESWDNGWHGVSLGMSTQEIDQLIALLLRIRDDPNQHFHISGDYSGSGGIGDIEFYVSNADTNGNLHLSGLALPPGDQIPVR</sequence>
<dbReference type="AlphaFoldDB" id="A0A516V6M1"/>
<evidence type="ECO:0000313" key="2">
    <source>
        <dbReference type="Proteomes" id="UP000315891"/>
    </source>
</evidence>
<dbReference type="EMBL" id="CP041742">
    <property type="protein sequence ID" value="QDQ74176.1"/>
    <property type="molecule type" value="Genomic_DNA"/>
</dbReference>
<keyword evidence="2" id="KW-1185">Reference proteome</keyword>
<gene>
    <name evidence="1" type="ORF">FNZ56_09935</name>
</gene>
<accession>A0A516V6M1</accession>
<proteinExistence type="predicted"/>
<name>A0A516V6M1_9GAMM</name>
<dbReference type="RefSeq" id="WP_143879685.1">
    <property type="nucleotide sequence ID" value="NZ_BAABLZ010000001.1"/>
</dbReference>
<organism evidence="1 2">
    <name type="scientific">Pseudoluteimonas lycopersici</name>
    <dbReference type="NCBI Taxonomy" id="1324796"/>
    <lineage>
        <taxon>Bacteria</taxon>
        <taxon>Pseudomonadati</taxon>
        <taxon>Pseudomonadota</taxon>
        <taxon>Gammaproteobacteria</taxon>
        <taxon>Lysobacterales</taxon>
        <taxon>Lysobacteraceae</taxon>
        <taxon>Pseudoluteimonas</taxon>
    </lineage>
</organism>
<dbReference type="Proteomes" id="UP000315891">
    <property type="component" value="Chromosome"/>
</dbReference>
<dbReference type="OrthoDB" id="5957522at2"/>
<evidence type="ECO:0000313" key="1">
    <source>
        <dbReference type="EMBL" id="QDQ74176.1"/>
    </source>
</evidence>
<protein>
    <submittedName>
        <fullName evidence="1">Uncharacterized protein</fullName>
    </submittedName>
</protein>
<reference evidence="1 2" key="1">
    <citation type="submission" date="2019-07" db="EMBL/GenBank/DDBJ databases">
        <title>Lysobacter weifangensis sp. nov., isolated from bensulfuron-methyl contaminated farmland soil.</title>
        <authorList>
            <person name="Zhao H."/>
        </authorList>
    </citation>
    <scope>NUCLEOTIDE SEQUENCE [LARGE SCALE GENOMIC DNA]</scope>
    <source>
        <strain evidence="1 2">CC-Bw-6</strain>
    </source>
</reference>